<name>A0A815EDB4_9BILA</name>
<dbReference type="Proteomes" id="UP000663844">
    <property type="component" value="Unassembled WGS sequence"/>
</dbReference>
<sequence>MVLLNSHTCDGGNRTLLWSQFCDGIIDCHDRFDEEGHFCKLCINNLYSCSSKDEIRCDLACKMLHYVPCQTIQDRRACNNIYKTYNNNSFFQLFEEFKICIVVTVVTLLVLVSISIFIKYFIQQRKAKSVMKSTTFCNVSNKPIESDTLSSHIYEQCYESPNYETKQKYPWTKTYYEHVV</sequence>
<comment type="caution">
    <text evidence="3">The sequence shown here is derived from an EMBL/GenBank/DDBJ whole genome shotgun (WGS) entry which is preliminary data.</text>
</comment>
<accession>A0A815EDB4</accession>
<evidence type="ECO:0000313" key="4">
    <source>
        <dbReference type="EMBL" id="CAF3682252.1"/>
    </source>
</evidence>
<evidence type="ECO:0000313" key="5">
    <source>
        <dbReference type="Proteomes" id="UP000663845"/>
    </source>
</evidence>
<reference evidence="3" key="1">
    <citation type="submission" date="2021-02" db="EMBL/GenBank/DDBJ databases">
        <authorList>
            <person name="Nowell W R."/>
        </authorList>
    </citation>
    <scope>NUCLEOTIDE SEQUENCE</scope>
</reference>
<dbReference type="InterPro" id="IPR036055">
    <property type="entry name" value="LDL_receptor-like_sf"/>
</dbReference>
<evidence type="ECO:0000256" key="1">
    <source>
        <dbReference type="ARBA" id="ARBA00023157"/>
    </source>
</evidence>
<dbReference type="EMBL" id="CAJNOG010000597">
    <property type="protein sequence ID" value="CAF1309898.1"/>
    <property type="molecule type" value="Genomic_DNA"/>
</dbReference>
<keyword evidence="2" id="KW-0472">Membrane</keyword>
<keyword evidence="1" id="KW-1015">Disulfide bond</keyword>
<feature type="transmembrane region" description="Helical" evidence="2">
    <location>
        <begin position="101"/>
        <end position="122"/>
    </location>
</feature>
<keyword evidence="2" id="KW-1133">Transmembrane helix</keyword>
<dbReference type="EMBL" id="CAJOAZ010000604">
    <property type="protein sequence ID" value="CAF3682252.1"/>
    <property type="molecule type" value="Genomic_DNA"/>
</dbReference>
<gene>
    <name evidence="3" type="ORF">JYZ213_LOCUS32794</name>
    <name evidence="4" type="ORF">OXD698_LOCUS11001</name>
</gene>
<keyword evidence="2" id="KW-0812">Transmembrane</keyword>
<evidence type="ECO:0000313" key="3">
    <source>
        <dbReference type="EMBL" id="CAF1309898.1"/>
    </source>
</evidence>
<proteinExistence type="predicted"/>
<dbReference type="Proteomes" id="UP000663845">
    <property type="component" value="Unassembled WGS sequence"/>
</dbReference>
<protein>
    <submittedName>
        <fullName evidence="3">Uncharacterized protein</fullName>
    </submittedName>
</protein>
<dbReference type="SUPFAM" id="SSF57424">
    <property type="entry name" value="LDL receptor-like module"/>
    <property type="match status" value="1"/>
</dbReference>
<organism evidence="3 5">
    <name type="scientific">Adineta steineri</name>
    <dbReference type="NCBI Taxonomy" id="433720"/>
    <lineage>
        <taxon>Eukaryota</taxon>
        <taxon>Metazoa</taxon>
        <taxon>Spiralia</taxon>
        <taxon>Gnathifera</taxon>
        <taxon>Rotifera</taxon>
        <taxon>Eurotatoria</taxon>
        <taxon>Bdelloidea</taxon>
        <taxon>Adinetida</taxon>
        <taxon>Adinetidae</taxon>
        <taxon>Adineta</taxon>
    </lineage>
</organism>
<evidence type="ECO:0000256" key="2">
    <source>
        <dbReference type="SAM" id="Phobius"/>
    </source>
</evidence>
<dbReference type="AlphaFoldDB" id="A0A815EDB4"/>